<proteinExistence type="predicted"/>
<accession>A0A7W0HW47</accession>
<dbReference type="EMBL" id="JACDUR010000013">
    <property type="protein sequence ID" value="MBA2897727.1"/>
    <property type="molecule type" value="Genomic_DNA"/>
</dbReference>
<gene>
    <name evidence="2" type="ORF">HNR30_009133</name>
</gene>
<evidence type="ECO:0000313" key="2">
    <source>
        <dbReference type="EMBL" id="MBA2897727.1"/>
    </source>
</evidence>
<sequence>MPGSDRGEARLVEGSVSGSSSSPVVDSSLGVLECTVPSSGSLGASGFVEGGSTGAAWGVDSPG</sequence>
<dbReference type="AlphaFoldDB" id="A0A7W0HW47"/>
<feature type="compositionally biased region" description="Basic and acidic residues" evidence="1">
    <location>
        <begin position="1"/>
        <end position="11"/>
    </location>
</feature>
<feature type="compositionally biased region" description="Low complexity" evidence="1">
    <location>
        <begin position="12"/>
        <end position="26"/>
    </location>
</feature>
<name>A0A7W0HW47_9ACTN</name>
<feature type="region of interest" description="Disordered" evidence="1">
    <location>
        <begin position="1"/>
        <end position="26"/>
    </location>
</feature>
<reference evidence="2 3" key="1">
    <citation type="submission" date="2020-07" db="EMBL/GenBank/DDBJ databases">
        <title>Genomic Encyclopedia of Type Strains, Phase IV (KMG-IV): sequencing the most valuable type-strain genomes for metagenomic binning, comparative biology and taxonomic classification.</title>
        <authorList>
            <person name="Goeker M."/>
        </authorList>
    </citation>
    <scope>NUCLEOTIDE SEQUENCE [LARGE SCALE GENOMIC DNA]</scope>
    <source>
        <strain evidence="2 3">DSM 45533</strain>
    </source>
</reference>
<comment type="caution">
    <text evidence="2">The sequence shown here is derived from an EMBL/GenBank/DDBJ whole genome shotgun (WGS) entry which is preliminary data.</text>
</comment>
<protein>
    <submittedName>
        <fullName evidence="2">Uncharacterized protein</fullName>
    </submittedName>
</protein>
<organism evidence="2 3">
    <name type="scientific">Nonomuraea soli</name>
    <dbReference type="NCBI Taxonomy" id="1032476"/>
    <lineage>
        <taxon>Bacteria</taxon>
        <taxon>Bacillati</taxon>
        <taxon>Actinomycetota</taxon>
        <taxon>Actinomycetes</taxon>
        <taxon>Streptosporangiales</taxon>
        <taxon>Streptosporangiaceae</taxon>
        <taxon>Nonomuraea</taxon>
    </lineage>
</organism>
<dbReference type="RefSeq" id="WP_181616415.1">
    <property type="nucleotide sequence ID" value="NZ_BAABAM010000015.1"/>
</dbReference>
<keyword evidence="3" id="KW-1185">Reference proteome</keyword>
<feature type="region of interest" description="Disordered" evidence="1">
    <location>
        <begin position="42"/>
        <end position="63"/>
    </location>
</feature>
<dbReference type="Proteomes" id="UP000530928">
    <property type="component" value="Unassembled WGS sequence"/>
</dbReference>
<evidence type="ECO:0000313" key="3">
    <source>
        <dbReference type="Proteomes" id="UP000530928"/>
    </source>
</evidence>
<evidence type="ECO:0000256" key="1">
    <source>
        <dbReference type="SAM" id="MobiDB-lite"/>
    </source>
</evidence>